<gene>
    <name evidence="2" type="ORF">FCULG_00002845</name>
</gene>
<dbReference type="OMA" id="HETKHYY"/>
<evidence type="ECO:0000256" key="1">
    <source>
        <dbReference type="SAM" id="MobiDB-lite"/>
    </source>
</evidence>
<proteinExistence type="predicted"/>
<dbReference type="EMBL" id="PVEM01000001">
    <property type="protein sequence ID" value="PTD11504.1"/>
    <property type="molecule type" value="Genomic_DNA"/>
</dbReference>
<keyword evidence="3" id="KW-1185">Reference proteome</keyword>
<feature type="region of interest" description="Disordered" evidence="1">
    <location>
        <begin position="1"/>
        <end position="126"/>
    </location>
</feature>
<evidence type="ECO:0000313" key="2">
    <source>
        <dbReference type="EMBL" id="PTD11504.1"/>
    </source>
</evidence>
<evidence type="ECO:0000313" key="3">
    <source>
        <dbReference type="Proteomes" id="UP000241587"/>
    </source>
</evidence>
<feature type="compositionally biased region" description="Acidic residues" evidence="1">
    <location>
        <begin position="104"/>
        <end position="120"/>
    </location>
</feature>
<dbReference type="AlphaFoldDB" id="A0A2T4H6S2"/>
<organism evidence="2 3">
    <name type="scientific">Fusarium culmorum</name>
    <dbReference type="NCBI Taxonomy" id="5516"/>
    <lineage>
        <taxon>Eukaryota</taxon>
        <taxon>Fungi</taxon>
        <taxon>Dikarya</taxon>
        <taxon>Ascomycota</taxon>
        <taxon>Pezizomycotina</taxon>
        <taxon>Sordariomycetes</taxon>
        <taxon>Hypocreomycetidae</taxon>
        <taxon>Hypocreales</taxon>
        <taxon>Nectriaceae</taxon>
        <taxon>Fusarium</taxon>
    </lineage>
</organism>
<accession>A0A2T4H6S2</accession>
<reference evidence="2 3" key="1">
    <citation type="submission" date="2018-02" db="EMBL/GenBank/DDBJ databases">
        <title>Fusarium culmorum secondary metabolites in fungal-bacterial-plant interactions.</title>
        <authorList>
            <person name="Schmidt R."/>
        </authorList>
    </citation>
    <scope>NUCLEOTIDE SEQUENCE [LARGE SCALE GENOMIC DNA]</scope>
    <source>
        <strain evidence="2 3">PV</strain>
    </source>
</reference>
<protein>
    <submittedName>
        <fullName evidence="2">Uncharacterized protein</fullName>
    </submittedName>
</protein>
<dbReference type="OrthoDB" id="6105938at2759"/>
<sequence>MALFQHQRAKHTPPQIPQTVPSQVAPPREIKQEPEQPSEPIVYTQAPVLQYPTSYDIKPEPQTEPMTPPAEYGHPDDVNGRLITPPPWAFNKDHCKNESGYSDDSSDSGSDLDDDDEENVWPEYGERRGGMTCPAEYLGCLQISHKASGMLHHHDFLWKSLDEMFNSTGQCERGRRLYSHETKHYYCPNCSDTDQGMFASLSLLVKHAESNICDLKVRSGPIGELYDAVDVYADNKYQAWDGVQSGRYSLTKRGTVR</sequence>
<comment type="caution">
    <text evidence="2">The sequence shown here is derived from an EMBL/GenBank/DDBJ whole genome shotgun (WGS) entry which is preliminary data.</text>
</comment>
<dbReference type="Proteomes" id="UP000241587">
    <property type="component" value="Unassembled WGS sequence"/>
</dbReference>
<name>A0A2T4H6S2_FUSCU</name>